<accession>A0A0V0RQY2</accession>
<evidence type="ECO:0000313" key="1">
    <source>
        <dbReference type="EMBL" id="KRX16792.1"/>
    </source>
</evidence>
<proteinExistence type="predicted"/>
<evidence type="ECO:0000313" key="2">
    <source>
        <dbReference type="Proteomes" id="UP000054630"/>
    </source>
</evidence>
<comment type="caution">
    <text evidence="1">The sequence shown here is derived from an EMBL/GenBank/DDBJ whole genome shotgun (WGS) entry which is preliminary data.</text>
</comment>
<dbReference type="EMBL" id="JYDL01000099">
    <property type="protein sequence ID" value="KRX16792.1"/>
    <property type="molecule type" value="Genomic_DNA"/>
</dbReference>
<protein>
    <submittedName>
        <fullName evidence="1">Uncharacterized protein</fullName>
    </submittedName>
</protein>
<dbReference type="Proteomes" id="UP000054630">
    <property type="component" value="Unassembled WGS sequence"/>
</dbReference>
<dbReference type="AlphaFoldDB" id="A0A0V0RQY2"/>
<sequence length="60" mass="6799">MTVNQDRKMKSNESDRGILISNNLMSVYKSEKGIANRQMELKLISLALYASSEQPNMSSF</sequence>
<keyword evidence="2" id="KW-1185">Reference proteome</keyword>
<gene>
    <name evidence="1" type="ORF">T07_13798</name>
</gene>
<reference evidence="1 2" key="1">
    <citation type="submission" date="2015-01" db="EMBL/GenBank/DDBJ databases">
        <title>Evolution of Trichinella species and genotypes.</title>
        <authorList>
            <person name="Korhonen P.K."/>
            <person name="Edoardo P."/>
            <person name="Giuseppe L.R."/>
            <person name="Gasser R.B."/>
        </authorList>
    </citation>
    <scope>NUCLEOTIDE SEQUENCE [LARGE SCALE GENOMIC DNA]</scope>
    <source>
        <strain evidence="1">ISS37</strain>
    </source>
</reference>
<organism evidence="1 2">
    <name type="scientific">Trichinella nelsoni</name>
    <dbReference type="NCBI Taxonomy" id="6336"/>
    <lineage>
        <taxon>Eukaryota</taxon>
        <taxon>Metazoa</taxon>
        <taxon>Ecdysozoa</taxon>
        <taxon>Nematoda</taxon>
        <taxon>Enoplea</taxon>
        <taxon>Dorylaimia</taxon>
        <taxon>Trichinellida</taxon>
        <taxon>Trichinellidae</taxon>
        <taxon>Trichinella</taxon>
    </lineage>
</organism>
<name>A0A0V0RQY2_9BILA</name>
<dbReference type="OrthoDB" id="10278124at2759"/>